<feature type="compositionally biased region" description="Low complexity" evidence="5">
    <location>
        <begin position="129"/>
        <end position="140"/>
    </location>
</feature>
<keyword evidence="4 6" id="KW-0472">Membrane</keyword>
<reference evidence="7" key="1">
    <citation type="submission" date="2023-06" db="EMBL/GenBank/DDBJ databases">
        <title>Conoideocrella luteorostrata (Hypocreales: Clavicipitaceae), a potential biocontrol fungus for elongate hemlock scale in United States Christmas tree production areas.</title>
        <authorList>
            <person name="Barrett H."/>
            <person name="Lovett B."/>
            <person name="Macias A.M."/>
            <person name="Stajich J.E."/>
            <person name="Kasson M.T."/>
        </authorList>
    </citation>
    <scope>NUCLEOTIDE SEQUENCE</scope>
    <source>
        <strain evidence="7">ARSEF 14590</strain>
    </source>
</reference>
<comment type="caution">
    <text evidence="7">The sequence shown here is derived from an EMBL/GenBank/DDBJ whole genome shotgun (WGS) entry which is preliminary data.</text>
</comment>
<gene>
    <name evidence="7" type="ORF">QQS21_002675</name>
</gene>
<evidence type="ECO:0000256" key="1">
    <source>
        <dbReference type="ARBA" id="ARBA00004141"/>
    </source>
</evidence>
<proteinExistence type="predicted"/>
<feature type="transmembrane region" description="Helical" evidence="6">
    <location>
        <begin position="170"/>
        <end position="188"/>
    </location>
</feature>
<sequence length="493" mass="53176">MTFVCNIFRSCDDFYRRGIKAGVDFINAQLGVAFSVPIIMLNHVLGIRDIGYIVVTSAVTNILSWAIVFLLSLSGLLLLSTVQSYTSTQVRCYQSRSSISPQREQNDGAGPVMVHPSESLWQYLTPNDSSKTSGGQSSSSRDQNICGKSISTSNSEKRDESLWYLLKSNGYLFVCLVGIIAIGVPIDLTLRDSRMLDGFVLWLCWIISIRLQRMVKSISFPIINLRSRHTLAIMINPVLVTTMLMLGYTRMKGTLGQGGGITSVLESFSSGTPLYSILTAMTTSSSLPDNPSCWFGAGDVALSLLECGIVAWGFKLYECRHQLFSISGVAILLFCSVAAAGNVFLSVLLAATLGLDKPEALAFAARSSTLALAKPAVKTLGGNLALNATLVVSNGILGQLLYPFLLEKLAIPTFDQSDDNQMNDKTKSDSPITIAAGTTIGINGAAMGVSYLYEVESRAAPYAALSMTIFGVMTVVFTTLEPFKSMVLQLASR</sequence>
<dbReference type="Pfam" id="PF04172">
    <property type="entry name" value="LrgB"/>
    <property type="match status" value="1"/>
</dbReference>
<evidence type="ECO:0008006" key="9">
    <source>
        <dbReference type="Google" id="ProtNLM"/>
    </source>
</evidence>
<evidence type="ECO:0000256" key="5">
    <source>
        <dbReference type="SAM" id="MobiDB-lite"/>
    </source>
</evidence>
<feature type="region of interest" description="Disordered" evidence="5">
    <location>
        <begin position="127"/>
        <end position="153"/>
    </location>
</feature>
<evidence type="ECO:0000313" key="7">
    <source>
        <dbReference type="EMBL" id="KAK2608818.1"/>
    </source>
</evidence>
<feature type="transmembrane region" description="Helical" evidence="6">
    <location>
        <begin position="326"/>
        <end position="351"/>
    </location>
</feature>
<evidence type="ECO:0000256" key="3">
    <source>
        <dbReference type="ARBA" id="ARBA00022989"/>
    </source>
</evidence>
<feature type="transmembrane region" description="Helical" evidence="6">
    <location>
        <begin position="432"/>
        <end position="453"/>
    </location>
</feature>
<name>A0AAJ0CXT8_9HYPO</name>
<protein>
    <recommendedName>
        <fullName evidence="9">LrgB-like protein</fullName>
    </recommendedName>
</protein>
<feature type="transmembrane region" description="Helical" evidence="6">
    <location>
        <begin position="459"/>
        <end position="480"/>
    </location>
</feature>
<evidence type="ECO:0000313" key="8">
    <source>
        <dbReference type="Proteomes" id="UP001251528"/>
    </source>
</evidence>
<dbReference type="InterPro" id="IPR007300">
    <property type="entry name" value="CidB/LrgB"/>
</dbReference>
<feature type="transmembrane region" description="Helical" evidence="6">
    <location>
        <begin position="50"/>
        <end position="79"/>
    </location>
</feature>
<evidence type="ECO:0000256" key="6">
    <source>
        <dbReference type="SAM" id="Phobius"/>
    </source>
</evidence>
<feature type="transmembrane region" description="Helical" evidence="6">
    <location>
        <begin position="25"/>
        <end position="44"/>
    </location>
</feature>
<dbReference type="GO" id="GO:0016020">
    <property type="term" value="C:membrane"/>
    <property type="evidence" value="ECO:0007669"/>
    <property type="project" value="UniProtKB-SubCell"/>
</dbReference>
<keyword evidence="2 6" id="KW-0812">Transmembrane</keyword>
<feature type="transmembrane region" description="Helical" evidence="6">
    <location>
        <begin position="231"/>
        <end position="248"/>
    </location>
</feature>
<dbReference type="AlphaFoldDB" id="A0AAJ0CXT8"/>
<comment type="subcellular location">
    <subcellularLocation>
        <location evidence="1">Membrane</location>
        <topology evidence="1">Multi-pass membrane protein</topology>
    </subcellularLocation>
</comment>
<dbReference type="PANTHER" id="PTHR30249">
    <property type="entry name" value="PUTATIVE SEROTONIN TRANSPORTER"/>
    <property type="match status" value="1"/>
</dbReference>
<dbReference type="PANTHER" id="PTHR30249:SF0">
    <property type="entry name" value="PLASTIDAL GLYCOLATE_GLYCERATE TRANSLOCATOR 1, CHLOROPLASTIC"/>
    <property type="match status" value="1"/>
</dbReference>
<organism evidence="7 8">
    <name type="scientific">Conoideocrella luteorostrata</name>
    <dbReference type="NCBI Taxonomy" id="1105319"/>
    <lineage>
        <taxon>Eukaryota</taxon>
        <taxon>Fungi</taxon>
        <taxon>Dikarya</taxon>
        <taxon>Ascomycota</taxon>
        <taxon>Pezizomycotina</taxon>
        <taxon>Sordariomycetes</taxon>
        <taxon>Hypocreomycetidae</taxon>
        <taxon>Hypocreales</taxon>
        <taxon>Clavicipitaceae</taxon>
        <taxon>Conoideocrella</taxon>
    </lineage>
</organism>
<feature type="transmembrane region" description="Helical" evidence="6">
    <location>
        <begin position="294"/>
        <end position="314"/>
    </location>
</feature>
<feature type="transmembrane region" description="Helical" evidence="6">
    <location>
        <begin position="194"/>
        <end position="211"/>
    </location>
</feature>
<accession>A0AAJ0CXT8</accession>
<dbReference type="EMBL" id="JASWJB010000032">
    <property type="protein sequence ID" value="KAK2608818.1"/>
    <property type="molecule type" value="Genomic_DNA"/>
</dbReference>
<dbReference type="Proteomes" id="UP001251528">
    <property type="component" value="Unassembled WGS sequence"/>
</dbReference>
<evidence type="ECO:0000256" key="2">
    <source>
        <dbReference type="ARBA" id="ARBA00022692"/>
    </source>
</evidence>
<keyword evidence="8" id="KW-1185">Reference proteome</keyword>
<keyword evidence="3 6" id="KW-1133">Transmembrane helix</keyword>
<evidence type="ECO:0000256" key="4">
    <source>
        <dbReference type="ARBA" id="ARBA00023136"/>
    </source>
</evidence>